<proteinExistence type="predicted"/>
<reference evidence="1 2" key="1">
    <citation type="journal article" date="2020" name="Microorganisms">
        <title>Simultaneous Genome Sequencing of Prosthecochloris ethylica and Desulfuromonas acetoxidans within a Syntrophic Mixture Reveals Unique Pili and Protein Interactions.</title>
        <authorList>
            <person name="Kyndt J.A."/>
            <person name="Van Beeumen J.J."/>
            <person name="Meyer T.E."/>
        </authorList>
    </citation>
    <scope>NUCLEOTIDE SEQUENCE [LARGE SCALE GENOMIC DNA]</scope>
    <source>
        <strain evidence="1 2">N3</strain>
    </source>
</reference>
<dbReference type="RefSeq" id="WP_114607389.1">
    <property type="nucleotide sequence ID" value="NZ_JABVZQ010000002.1"/>
</dbReference>
<sequence>MQDSTSGKRILDPVERARLGLQLLDKPLDEALAAIDSYVAGKDYDQQSVDFFKDQIATQCKIRKEGSELLSTGGKIFSLVVDALSKNISRLREQPGSGSQR</sequence>
<dbReference type="Proteomes" id="UP000619838">
    <property type="component" value="Unassembled WGS sequence"/>
</dbReference>
<protein>
    <submittedName>
        <fullName evidence="1">Uncharacterized protein</fullName>
    </submittedName>
</protein>
<evidence type="ECO:0000313" key="1">
    <source>
        <dbReference type="EMBL" id="MBF0635796.1"/>
    </source>
</evidence>
<keyword evidence="2" id="KW-1185">Reference proteome</keyword>
<comment type="caution">
    <text evidence="1">The sequence shown here is derived from an EMBL/GenBank/DDBJ whole genome shotgun (WGS) entry which is preliminary data.</text>
</comment>
<evidence type="ECO:0000313" key="2">
    <source>
        <dbReference type="Proteomes" id="UP000619838"/>
    </source>
</evidence>
<organism evidence="1 2">
    <name type="scientific">Prosthecochloris ethylica</name>
    <dbReference type="NCBI Taxonomy" id="2743976"/>
    <lineage>
        <taxon>Bacteria</taxon>
        <taxon>Pseudomonadati</taxon>
        <taxon>Chlorobiota</taxon>
        <taxon>Chlorobiia</taxon>
        <taxon>Chlorobiales</taxon>
        <taxon>Chlorobiaceae</taxon>
        <taxon>Prosthecochloris</taxon>
    </lineage>
</organism>
<name>A0ABR9XP42_9CHLB</name>
<accession>A0ABR9XP42</accession>
<dbReference type="EMBL" id="JADGII010000001">
    <property type="protein sequence ID" value="MBF0635796.1"/>
    <property type="molecule type" value="Genomic_DNA"/>
</dbReference>
<gene>
    <name evidence="1" type="ORF">INT08_01185</name>
</gene>